<dbReference type="InterPro" id="IPR010987">
    <property type="entry name" value="Glutathione-S-Trfase_C-like"/>
</dbReference>
<dbReference type="InterPro" id="IPR005955">
    <property type="entry name" value="GST_Zeta"/>
</dbReference>
<accession>A0A1M5QJS7</accession>
<dbReference type="InterPro" id="IPR034333">
    <property type="entry name" value="GST_Zeta_N"/>
</dbReference>
<dbReference type="InterPro" id="IPR040079">
    <property type="entry name" value="Glutathione_S-Trfase"/>
</dbReference>
<keyword evidence="4" id="KW-0413">Isomerase</keyword>
<evidence type="ECO:0000256" key="1">
    <source>
        <dbReference type="ARBA" id="ARBA00010007"/>
    </source>
</evidence>
<evidence type="ECO:0000313" key="5">
    <source>
        <dbReference type="Proteomes" id="UP000184000"/>
    </source>
</evidence>
<feature type="domain" description="GST C-terminal" evidence="3">
    <location>
        <begin position="101"/>
        <end position="226"/>
    </location>
</feature>
<sequence length="226" mass="24959">MSTDTTTTAGSAAMLKLYGYWRSSAAYRVRIALNLKGLAYENLPVHLVKDGGQQRSAEYKALNPQELVPLLVDGDERISQSLAILEYLEEIFPLPALLPDDPADRARVRSLALHIACDLHPLNNLRVLQYLSGPLGLQDEAKQQWIQHWITTGLAGVEEGLAAFDGKLSLGRRPGYLEACLIPQVYNARRFACDLSAYPRILQMTEQCVALEAFAKAAPEVQPDAQ</sequence>
<dbReference type="InterPro" id="IPR034330">
    <property type="entry name" value="GST_Zeta_C"/>
</dbReference>
<dbReference type="Proteomes" id="UP000184000">
    <property type="component" value="Unassembled WGS sequence"/>
</dbReference>
<dbReference type="InterPro" id="IPR036282">
    <property type="entry name" value="Glutathione-S-Trfase_C_sf"/>
</dbReference>
<evidence type="ECO:0000313" key="4">
    <source>
        <dbReference type="EMBL" id="SHH14039.1"/>
    </source>
</evidence>
<dbReference type="SUPFAM" id="SSF52833">
    <property type="entry name" value="Thioredoxin-like"/>
    <property type="match status" value="1"/>
</dbReference>
<protein>
    <submittedName>
        <fullName evidence="4">Maleylacetoacetate isomerase</fullName>
    </submittedName>
</protein>
<organism evidence="4 5">
    <name type="scientific">Stutzerimonas xanthomarina DSM 18231</name>
    <dbReference type="NCBI Taxonomy" id="1403346"/>
    <lineage>
        <taxon>Bacteria</taxon>
        <taxon>Pseudomonadati</taxon>
        <taxon>Pseudomonadota</taxon>
        <taxon>Gammaproteobacteria</taxon>
        <taxon>Pseudomonadales</taxon>
        <taxon>Pseudomonadaceae</taxon>
        <taxon>Stutzerimonas</taxon>
    </lineage>
</organism>
<dbReference type="FunFam" id="3.40.30.10:FF:000293">
    <property type="entry name" value="Maleylacetoacetate isomerase MaiA"/>
    <property type="match status" value="1"/>
</dbReference>
<evidence type="ECO:0000259" key="3">
    <source>
        <dbReference type="PROSITE" id="PS50405"/>
    </source>
</evidence>
<dbReference type="CDD" id="cd03191">
    <property type="entry name" value="GST_C_Zeta"/>
    <property type="match status" value="1"/>
</dbReference>
<name>A0A1M5QJS7_9GAMM</name>
<dbReference type="NCBIfam" id="TIGR01262">
    <property type="entry name" value="maiA"/>
    <property type="match status" value="1"/>
</dbReference>
<dbReference type="SFLD" id="SFLDS00019">
    <property type="entry name" value="Glutathione_Transferase_(cytos"/>
    <property type="match status" value="1"/>
</dbReference>
<dbReference type="CDD" id="cd03042">
    <property type="entry name" value="GST_N_Zeta"/>
    <property type="match status" value="1"/>
</dbReference>
<reference evidence="4 5" key="1">
    <citation type="submission" date="2016-11" db="EMBL/GenBank/DDBJ databases">
        <authorList>
            <person name="Jaros S."/>
            <person name="Januszkiewicz K."/>
            <person name="Wedrychowicz H."/>
        </authorList>
    </citation>
    <scope>NUCLEOTIDE SEQUENCE [LARGE SCALE GENOMIC DNA]</scope>
    <source>
        <strain evidence="4 5">DSM 18231</strain>
    </source>
</reference>
<dbReference type="Pfam" id="PF02798">
    <property type="entry name" value="GST_N"/>
    <property type="match status" value="1"/>
</dbReference>
<dbReference type="PANTHER" id="PTHR42673">
    <property type="entry name" value="MALEYLACETOACETATE ISOMERASE"/>
    <property type="match status" value="1"/>
</dbReference>
<dbReference type="GO" id="GO:0006559">
    <property type="term" value="P:L-phenylalanine catabolic process"/>
    <property type="evidence" value="ECO:0007669"/>
    <property type="project" value="TreeGrafter"/>
</dbReference>
<dbReference type="Gene3D" id="3.40.30.10">
    <property type="entry name" value="Glutaredoxin"/>
    <property type="match status" value="1"/>
</dbReference>
<comment type="similarity">
    <text evidence="1">Belongs to the GST superfamily. Zeta family.</text>
</comment>
<dbReference type="Gene3D" id="1.20.1050.10">
    <property type="match status" value="1"/>
</dbReference>
<dbReference type="PANTHER" id="PTHR42673:SF21">
    <property type="entry name" value="GLUTATHIONE S-TRANSFERASE YFCF"/>
    <property type="match status" value="1"/>
</dbReference>
<dbReference type="GO" id="GO:0004364">
    <property type="term" value="F:glutathione transferase activity"/>
    <property type="evidence" value="ECO:0007669"/>
    <property type="project" value="TreeGrafter"/>
</dbReference>
<dbReference type="SFLD" id="SFLDG00358">
    <property type="entry name" value="Main_(cytGST)"/>
    <property type="match status" value="1"/>
</dbReference>
<dbReference type="SUPFAM" id="SSF47616">
    <property type="entry name" value="GST C-terminal domain-like"/>
    <property type="match status" value="1"/>
</dbReference>
<dbReference type="GO" id="GO:0006749">
    <property type="term" value="P:glutathione metabolic process"/>
    <property type="evidence" value="ECO:0007669"/>
    <property type="project" value="TreeGrafter"/>
</dbReference>
<dbReference type="GO" id="GO:0016034">
    <property type="term" value="F:maleylacetoacetate isomerase activity"/>
    <property type="evidence" value="ECO:0007669"/>
    <property type="project" value="TreeGrafter"/>
</dbReference>
<dbReference type="InterPro" id="IPR036249">
    <property type="entry name" value="Thioredoxin-like_sf"/>
</dbReference>
<proteinExistence type="inferred from homology"/>
<dbReference type="EMBL" id="FQXA01000004">
    <property type="protein sequence ID" value="SHH14039.1"/>
    <property type="molecule type" value="Genomic_DNA"/>
</dbReference>
<dbReference type="GO" id="GO:0005737">
    <property type="term" value="C:cytoplasm"/>
    <property type="evidence" value="ECO:0007669"/>
    <property type="project" value="InterPro"/>
</dbReference>
<evidence type="ECO:0000259" key="2">
    <source>
        <dbReference type="PROSITE" id="PS50404"/>
    </source>
</evidence>
<feature type="domain" description="GST N-terminal" evidence="2">
    <location>
        <begin position="13"/>
        <end position="96"/>
    </location>
</feature>
<dbReference type="PROSITE" id="PS50405">
    <property type="entry name" value="GST_CTER"/>
    <property type="match status" value="1"/>
</dbReference>
<dbReference type="AlphaFoldDB" id="A0A1M5QJS7"/>
<dbReference type="InterPro" id="IPR004045">
    <property type="entry name" value="Glutathione_S-Trfase_N"/>
</dbReference>
<dbReference type="PROSITE" id="PS50404">
    <property type="entry name" value="GST_NTER"/>
    <property type="match status" value="1"/>
</dbReference>
<gene>
    <name evidence="4" type="ORF">SAMN02744645_2662</name>
</gene>